<evidence type="ECO:0000313" key="3">
    <source>
        <dbReference type="EnsemblPlants" id="Ma03_p21490.2"/>
    </source>
</evidence>
<dbReference type="EMBL" id="HG996468">
    <property type="protein sequence ID" value="CAG1850871.1"/>
    <property type="molecule type" value="Genomic_DNA"/>
</dbReference>
<accession>A0A804IEQ8</accession>
<organism evidence="3 4">
    <name type="scientific">Musa acuminata subsp. malaccensis</name>
    <name type="common">Wild banana</name>
    <name type="synonym">Musa malaccensis</name>
    <dbReference type="NCBI Taxonomy" id="214687"/>
    <lineage>
        <taxon>Eukaryota</taxon>
        <taxon>Viridiplantae</taxon>
        <taxon>Streptophyta</taxon>
        <taxon>Embryophyta</taxon>
        <taxon>Tracheophyta</taxon>
        <taxon>Spermatophyta</taxon>
        <taxon>Magnoliopsida</taxon>
        <taxon>Liliopsida</taxon>
        <taxon>Zingiberales</taxon>
        <taxon>Musaceae</taxon>
        <taxon>Musa</taxon>
    </lineage>
</organism>
<name>A0A804IEQ8_MUSAM</name>
<dbReference type="InterPro" id="IPR016123">
    <property type="entry name" value="Mog1/PsbP_a/b/a-sand"/>
</dbReference>
<dbReference type="Proteomes" id="UP000012960">
    <property type="component" value="Unplaced"/>
</dbReference>
<dbReference type="FunCoup" id="A0A804IEQ8">
    <property type="interactions" value="2236"/>
</dbReference>
<dbReference type="GO" id="GO:0009535">
    <property type="term" value="C:chloroplast thylakoid membrane"/>
    <property type="evidence" value="ECO:0000318"/>
    <property type="project" value="GO_Central"/>
</dbReference>
<reference evidence="3" key="2">
    <citation type="submission" date="2021-05" db="UniProtKB">
        <authorList>
            <consortium name="EnsemblPlants"/>
        </authorList>
    </citation>
    <scope>IDENTIFICATION</scope>
    <source>
        <strain evidence="3">subsp. malaccensis</strain>
    </source>
</reference>
<gene>
    <name evidence="2" type="ORF">GSMUA_196950.1</name>
</gene>
<evidence type="ECO:0000313" key="2">
    <source>
        <dbReference type="EMBL" id="CAG1850871.1"/>
    </source>
</evidence>
<dbReference type="OrthoDB" id="1903117at2759"/>
<dbReference type="EnsemblPlants" id="Ma03_t21490.2">
    <property type="protein sequence ID" value="Ma03_p21490.2"/>
    <property type="gene ID" value="Ma03_g21490"/>
</dbReference>
<evidence type="ECO:0000313" key="4">
    <source>
        <dbReference type="Proteomes" id="UP000012960"/>
    </source>
</evidence>
<dbReference type="AlphaFoldDB" id="A0A804IEQ8"/>
<dbReference type="SUPFAM" id="SSF55724">
    <property type="entry name" value="Mog1p/PsbP-like"/>
    <property type="match status" value="1"/>
</dbReference>
<dbReference type="PANTHER" id="PTHR31407">
    <property type="match status" value="1"/>
</dbReference>
<dbReference type="GO" id="GO:0009654">
    <property type="term" value="C:photosystem II oxygen evolving complex"/>
    <property type="evidence" value="ECO:0007669"/>
    <property type="project" value="InterPro"/>
</dbReference>
<dbReference type="Gramene" id="Ma03_t21490.1">
    <property type="protein sequence ID" value="Ma03_p21490.1"/>
    <property type="gene ID" value="Ma03_g21490"/>
</dbReference>
<dbReference type="Gramene" id="Ma03_t21490.2">
    <property type="protein sequence ID" value="Ma03_p21490.2"/>
    <property type="gene ID" value="Ma03_g21490"/>
</dbReference>
<keyword evidence="4" id="KW-1185">Reference proteome</keyword>
<dbReference type="Gene3D" id="3.40.1000.10">
    <property type="entry name" value="Mog1/PsbP, alpha/beta/alpha sandwich"/>
    <property type="match status" value="1"/>
</dbReference>
<dbReference type="OMA" id="YSSAEPM"/>
<protein>
    <submittedName>
        <fullName evidence="2">(wild Malaysian banana) hypothetical protein</fullName>
    </submittedName>
</protein>
<dbReference type="Pfam" id="PF01789">
    <property type="entry name" value="PsbP"/>
    <property type="match status" value="1"/>
</dbReference>
<dbReference type="EnsemblPlants" id="Ma03_t21490.1">
    <property type="protein sequence ID" value="Ma03_p21490.1"/>
    <property type="gene ID" value="Ma03_g21490"/>
</dbReference>
<dbReference type="InParanoid" id="A0A804IEQ8"/>
<evidence type="ECO:0000259" key="1">
    <source>
        <dbReference type="Pfam" id="PF01789"/>
    </source>
</evidence>
<dbReference type="GO" id="GO:0005509">
    <property type="term" value="F:calcium ion binding"/>
    <property type="evidence" value="ECO:0007669"/>
    <property type="project" value="InterPro"/>
</dbReference>
<feature type="domain" description="PsbP C-terminal" evidence="1">
    <location>
        <begin position="102"/>
        <end position="285"/>
    </location>
</feature>
<reference evidence="2" key="1">
    <citation type="submission" date="2021-03" db="EMBL/GenBank/DDBJ databases">
        <authorList>
            <consortium name="Genoscope - CEA"/>
            <person name="William W."/>
        </authorList>
    </citation>
    <scope>NUCLEOTIDE SEQUENCE</scope>
    <source>
        <strain evidence="2">Doubled-haploid Pahang</strain>
    </source>
</reference>
<dbReference type="PANTHER" id="PTHR31407:SF7">
    <property type="entry name" value="PSBP DOMAIN-CONTAINING PROTEIN 5, CHLOROPLASTIC"/>
    <property type="match status" value="1"/>
</dbReference>
<dbReference type="GO" id="GO:0019898">
    <property type="term" value="C:extrinsic component of membrane"/>
    <property type="evidence" value="ECO:0007669"/>
    <property type="project" value="InterPro"/>
</dbReference>
<dbReference type="InterPro" id="IPR002683">
    <property type="entry name" value="PsbP_C"/>
</dbReference>
<sequence>MAAVAALLSPPSSLTNSYSPIPPRFLIARDGSRSGPRRKRRNGRASAPVVCCHCTTPTSMNSFRRRNLLLSGLSSSFALILPISDLRASVELDEDVKMDLLVDDINAYSFLYPVKLPAKKFAFKWVESRKPERYSSAAPLSPDARQRIVSERVDMINNLVISVSIGPPNPRFLTSNDKSAWKAKDVADSVLSDKTALRVTSGQRMAESSVLDSHSLDVGGEPYWYYEYLIRKSPTKSAQEPNLFRHNVASTAERDGYLYSLNASTLSKQWEYLGPFLQKTVASFRLLPPTENYVPPYKDPWRFW</sequence>
<dbReference type="GO" id="GO:0048564">
    <property type="term" value="P:photosystem I assembly"/>
    <property type="evidence" value="ECO:0000318"/>
    <property type="project" value="GO_Central"/>
</dbReference>
<proteinExistence type="predicted"/>